<reference evidence="2 3" key="1">
    <citation type="submission" date="2020-05" db="EMBL/GenBank/DDBJ databases">
        <authorList>
            <person name="Whitworth D."/>
        </authorList>
    </citation>
    <scope>NUCLEOTIDE SEQUENCE [LARGE SCALE GENOMIC DNA]</scope>
    <source>
        <strain evidence="2 3">AB043B</strain>
    </source>
</reference>
<organism evidence="2 3">
    <name type="scientific">Corallococcus exercitus</name>
    <dbReference type="NCBI Taxonomy" id="2316736"/>
    <lineage>
        <taxon>Bacteria</taxon>
        <taxon>Pseudomonadati</taxon>
        <taxon>Myxococcota</taxon>
        <taxon>Myxococcia</taxon>
        <taxon>Myxococcales</taxon>
        <taxon>Cystobacterineae</taxon>
        <taxon>Myxococcaceae</taxon>
        <taxon>Corallococcus</taxon>
    </lineage>
</organism>
<proteinExistence type="predicted"/>
<dbReference type="InterPro" id="IPR036388">
    <property type="entry name" value="WH-like_DNA-bd_sf"/>
</dbReference>
<evidence type="ECO:0000259" key="1">
    <source>
        <dbReference type="Pfam" id="PF13649"/>
    </source>
</evidence>
<dbReference type="Gene3D" id="3.40.50.150">
    <property type="entry name" value="Vaccinia Virus protein VP39"/>
    <property type="match status" value="1"/>
</dbReference>
<evidence type="ECO:0000313" key="3">
    <source>
        <dbReference type="Proteomes" id="UP000563426"/>
    </source>
</evidence>
<comment type="caution">
    <text evidence="2">The sequence shown here is derived from an EMBL/GenBank/DDBJ whole genome shotgun (WGS) entry which is preliminary data.</text>
</comment>
<keyword evidence="2" id="KW-0808">Transferase</keyword>
<dbReference type="SUPFAM" id="SSF53335">
    <property type="entry name" value="S-adenosyl-L-methionine-dependent methyltransferases"/>
    <property type="match status" value="1"/>
</dbReference>
<keyword evidence="3" id="KW-1185">Reference proteome</keyword>
<evidence type="ECO:0000313" key="2">
    <source>
        <dbReference type="EMBL" id="NOK38483.1"/>
    </source>
</evidence>
<gene>
    <name evidence="2" type="ORF">HMI49_35330</name>
</gene>
<name>A0A3A8HYL0_9BACT</name>
<dbReference type="Pfam" id="PF13649">
    <property type="entry name" value="Methyltransf_25"/>
    <property type="match status" value="1"/>
</dbReference>
<protein>
    <submittedName>
        <fullName evidence="2">Methyltransferase domain-containing protein</fullName>
    </submittedName>
</protein>
<dbReference type="Proteomes" id="UP000563426">
    <property type="component" value="Unassembled WGS sequence"/>
</dbReference>
<dbReference type="SUPFAM" id="SSF46785">
    <property type="entry name" value="Winged helix' DNA-binding domain"/>
    <property type="match status" value="1"/>
</dbReference>
<dbReference type="RefSeq" id="WP_120529039.1">
    <property type="nucleotide sequence ID" value="NZ_JABFJV010000325.1"/>
</dbReference>
<dbReference type="InterPro" id="IPR036390">
    <property type="entry name" value="WH_DNA-bd_sf"/>
</dbReference>
<dbReference type="OrthoDB" id="9767938at2"/>
<dbReference type="InterPro" id="IPR029063">
    <property type="entry name" value="SAM-dependent_MTases_sf"/>
</dbReference>
<dbReference type="AlphaFoldDB" id="A0A3A8HYL0"/>
<dbReference type="GO" id="GO:0008168">
    <property type="term" value="F:methyltransferase activity"/>
    <property type="evidence" value="ECO:0007669"/>
    <property type="project" value="UniProtKB-KW"/>
</dbReference>
<keyword evidence="2" id="KW-0489">Methyltransferase</keyword>
<dbReference type="InterPro" id="IPR041698">
    <property type="entry name" value="Methyltransf_25"/>
</dbReference>
<accession>A0A3A8HYL0</accession>
<dbReference type="CDD" id="cd02440">
    <property type="entry name" value="AdoMet_MTases"/>
    <property type="match status" value="1"/>
</dbReference>
<dbReference type="EMBL" id="JABFJV010000325">
    <property type="protein sequence ID" value="NOK38483.1"/>
    <property type="molecule type" value="Genomic_DNA"/>
</dbReference>
<dbReference type="Gene3D" id="1.10.10.10">
    <property type="entry name" value="Winged helix-like DNA-binding domain superfamily/Winged helix DNA-binding domain"/>
    <property type="match status" value="1"/>
</dbReference>
<dbReference type="GO" id="GO:0032259">
    <property type="term" value="P:methylation"/>
    <property type="evidence" value="ECO:0007669"/>
    <property type="project" value="UniProtKB-KW"/>
</dbReference>
<feature type="domain" description="Methyltransferase" evidence="1">
    <location>
        <begin position="162"/>
        <end position="229"/>
    </location>
</feature>
<sequence length="348" mass="38209">MTPPLPPEPTEDRIIDAIQPIRAHALAVGIHHLFDTGLYASLEKADGATAAQLATAHGFDATRLAAFLKYLRNEGILRQDADLFRLTAKGRELHAFRGWYTMFIGGYAGTFMQLGEALKTGAAPATRDGRKVGIGANEISTTDTIPLASAMARRHLGTVRHVLDLGCGSGQYLVELCKAFPEARGWGVEPSRGGCDAAADNLRRHGLQDRVQLTCAPAQEFVKTPVSSFPADFGVVAFVLQEILGQGGDAAVEQFLRDTFERFPDLHLLALEVDYRLDDPALMHHGLGLAFYNPYYLLHPFTAQRLEPLAFWESLFTRCGLELVVKEPIDRRVDSTGLVVGFLLRRAR</sequence>